<feature type="transmembrane region" description="Helical" evidence="7">
    <location>
        <begin position="52"/>
        <end position="72"/>
    </location>
</feature>
<dbReference type="RefSeq" id="WP_087210690.1">
    <property type="nucleotide sequence ID" value="NZ_CP021431.1"/>
</dbReference>
<dbReference type="PANTHER" id="PTHR36964">
    <property type="entry name" value="PROTEIN-METHIONINE-SULFOXIDE REDUCTASE HEME-BINDING SUBUNIT MSRQ"/>
    <property type="match status" value="1"/>
</dbReference>
<evidence type="ECO:0000256" key="1">
    <source>
        <dbReference type="ARBA" id="ARBA00004141"/>
    </source>
</evidence>
<feature type="transmembrane region" description="Helical" evidence="7">
    <location>
        <begin position="123"/>
        <end position="142"/>
    </location>
</feature>
<reference evidence="9 10" key="1">
    <citation type="submission" date="2017-05" db="EMBL/GenBank/DDBJ databases">
        <title>Genome Sequence of Loktanella vestfoldensis Strain SMR4r Isolated from a Culture of the Diatom Skeletonema marinoi.</title>
        <authorList>
            <person name="Topel M."/>
            <person name="Pinder M.I.M."/>
            <person name="Johansson O.N."/>
            <person name="Kourtchenko O."/>
            <person name="Godhe A."/>
            <person name="Clarke A.K."/>
        </authorList>
    </citation>
    <scope>NUCLEOTIDE SEQUENCE [LARGE SCALE GENOMIC DNA]</scope>
    <source>
        <strain evidence="9 10">SMR4r</strain>
    </source>
</reference>
<dbReference type="GO" id="GO:0030091">
    <property type="term" value="P:protein repair"/>
    <property type="evidence" value="ECO:0007669"/>
    <property type="project" value="UniProtKB-UniRule"/>
</dbReference>
<dbReference type="InterPro" id="IPR013130">
    <property type="entry name" value="Fe3_Rdtase_TM_dom"/>
</dbReference>
<keyword evidence="7" id="KW-0249">Electron transport</keyword>
<evidence type="ECO:0000256" key="5">
    <source>
        <dbReference type="ARBA" id="ARBA00023004"/>
    </source>
</evidence>
<evidence type="ECO:0000256" key="6">
    <source>
        <dbReference type="ARBA" id="ARBA00023136"/>
    </source>
</evidence>
<dbReference type="Proteomes" id="UP000195273">
    <property type="component" value="Chromosome"/>
</dbReference>
<sequence length="205" mass="22974">MTVSARINGALRRVPAWPLYLLAAAYGAWEFWRALTQQGPYLVEPINVLERSYGEIALILLVAGLVVTPLRQWSGVNLIKFRRAIGLCAFFFVVAHFLVFAVLDVQSLGRVWTEIVKRPYVTVGMLAFVLLIPLAVTSNNLAIRKLGPATWKQLHKLSYIAVILGGVHYLWLARGFQITPLVYLGLGIGLVALRYKHLVRRKQPA</sequence>
<feature type="transmembrane region" description="Helical" evidence="7">
    <location>
        <begin position="14"/>
        <end position="32"/>
    </location>
</feature>
<keyword evidence="7" id="KW-0285">Flavoprotein</keyword>
<dbReference type="OrthoDB" id="9788328at2"/>
<keyword evidence="5 7" id="KW-0408">Iron</keyword>
<dbReference type="PANTHER" id="PTHR36964:SF1">
    <property type="entry name" value="PROTEIN-METHIONINE-SULFOXIDE REDUCTASE HEME-BINDING SUBUNIT MSRQ"/>
    <property type="match status" value="1"/>
</dbReference>
<dbReference type="HAMAP" id="MF_01207">
    <property type="entry name" value="MsrQ"/>
    <property type="match status" value="1"/>
</dbReference>
<comment type="subcellular location">
    <subcellularLocation>
        <location evidence="7">Cell membrane</location>
        <topology evidence="7">Multi-pass membrane protein</topology>
    </subcellularLocation>
    <subcellularLocation>
        <location evidence="1">Membrane</location>
        <topology evidence="1">Multi-pass membrane protein</topology>
    </subcellularLocation>
</comment>
<name>A0A1Y0EGI2_9RHOB</name>
<keyword evidence="6 7" id="KW-0472">Membrane</keyword>
<organism evidence="9 10">
    <name type="scientific">Yoonia vestfoldensis</name>
    <dbReference type="NCBI Taxonomy" id="245188"/>
    <lineage>
        <taxon>Bacteria</taxon>
        <taxon>Pseudomonadati</taxon>
        <taxon>Pseudomonadota</taxon>
        <taxon>Alphaproteobacteria</taxon>
        <taxon>Rhodobacterales</taxon>
        <taxon>Paracoccaceae</taxon>
        <taxon>Yoonia</taxon>
    </lineage>
</organism>
<protein>
    <recommendedName>
        <fullName evidence="7">Protein-methionine-sulfoxide reductase heme-binding subunit MsrQ</fullName>
    </recommendedName>
    <alternativeName>
        <fullName evidence="7">Flavocytochrome MsrQ</fullName>
    </alternativeName>
</protein>
<dbReference type="GO" id="GO:0020037">
    <property type="term" value="F:heme binding"/>
    <property type="evidence" value="ECO:0007669"/>
    <property type="project" value="UniProtKB-UniRule"/>
</dbReference>
<evidence type="ECO:0000256" key="7">
    <source>
        <dbReference type="HAMAP-Rule" id="MF_01207"/>
    </source>
</evidence>
<evidence type="ECO:0000256" key="2">
    <source>
        <dbReference type="ARBA" id="ARBA00022448"/>
    </source>
</evidence>
<evidence type="ECO:0000259" key="8">
    <source>
        <dbReference type="Pfam" id="PF01794"/>
    </source>
</evidence>
<gene>
    <name evidence="7 9" type="primary">msrQ</name>
    <name evidence="9" type="ORF">LOKVESSMR4R_03273</name>
</gene>
<feature type="domain" description="Ferric oxidoreductase" evidence="8">
    <location>
        <begin position="55"/>
        <end position="165"/>
    </location>
</feature>
<accession>A0A1Y0EGI2</accession>
<feature type="transmembrane region" description="Helical" evidence="7">
    <location>
        <begin position="178"/>
        <end position="195"/>
    </location>
</feature>
<comment type="similarity">
    <text evidence="7">Belongs to the MsrQ family.</text>
</comment>
<keyword evidence="10" id="KW-1185">Reference proteome</keyword>
<dbReference type="GO" id="GO:0016679">
    <property type="term" value="F:oxidoreductase activity, acting on diphenols and related substances as donors"/>
    <property type="evidence" value="ECO:0007669"/>
    <property type="project" value="TreeGrafter"/>
</dbReference>
<keyword evidence="2 7" id="KW-0813">Transport</keyword>
<dbReference type="Pfam" id="PF01794">
    <property type="entry name" value="Ferric_reduct"/>
    <property type="match status" value="1"/>
</dbReference>
<dbReference type="GO" id="GO:0010181">
    <property type="term" value="F:FMN binding"/>
    <property type="evidence" value="ECO:0007669"/>
    <property type="project" value="UniProtKB-UniRule"/>
</dbReference>
<comment type="subunit">
    <text evidence="7">Heterodimer of a catalytic subunit (MsrP) and a heme-binding subunit (MsrQ).</text>
</comment>
<keyword evidence="7" id="KW-0288">FMN</keyword>
<keyword evidence="7" id="KW-1003">Cell membrane</keyword>
<dbReference type="GO" id="GO:0005886">
    <property type="term" value="C:plasma membrane"/>
    <property type="evidence" value="ECO:0007669"/>
    <property type="project" value="UniProtKB-SubCell"/>
</dbReference>
<dbReference type="InterPro" id="IPR022837">
    <property type="entry name" value="MsrQ-like"/>
</dbReference>
<comment type="cofactor">
    <cofactor evidence="7">
        <name>FMN</name>
        <dbReference type="ChEBI" id="CHEBI:58210"/>
    </cofactor>
    <text evidence="7">Binds 1 FMN per subunit.</text>
</comment>
<dbReference type="KEGG" id="lvs:LOKVESSMR4R_03273"/>
<comment type="cofactor">
    <cofactor evidence="7">
        <name>heme b</name>
        <dbReference type="ChEBI" id="CHEBI:60344"/>
    </cofactor>
    <text evidence="7">Binds 1 heme b (iron(II)-protoporphyrin IX) group per subunit.</text>
</comment>
<dbReference type="GO" id="GO:0009055">
    <property type="term" value="F:electron transfer activity"/>
    <property type="evidence" value="ECO:0007669"/>
    <property type="project" value="UniProtKB-UniRule"/>
</dbReference>
<proteinExistence type="inferred from homology"/>
<keyword evidence="4 7" id="KW-1133">Transmembrane helix</keyword>
<keyword evidence="7" id="KW-0479">Metal-binding</keyword>
<evidence type="ECO:0000313" key="10">
    <source>
        <dbReference type="Proteomes" id="UP000195273"/>
    </source>
</evidence>
<keyword evidence="3 7" id="KW-0812">Transmembrane</keyword>
<evidence type="ECO:0000256" key="3">
    <source>
        <dbReference type="ARBA" id="ARBA00022692"/>
    </source>
</evidence>
<dbReference type="AlphaFoldDB" id="A0A1Y0EGI2"/>
<dbReference type="GO" id="GO:0046872">
    <property type="term" value="F:metal ion binding"/>
    <property type="evidence" value="ECO:0007669"/>
    <property type="project" value="UniProtKB-KW"/>
</dbReference>
<dbReference type="STRING" id="1122181.GCA_000382265_02347"/>
<feature type="transmembrane region" description="Helical" evidence="7">
    <location>
        <begin position="84"/>
        <end position="103"/>
    </location>
</feature>
<feature type="transmembrane region" description="Helical" evidence="7">
    <location>
        <begin position="154"/>
        <end position="172"/>
    </location>
</feature>
<dbReference type="EMBL" id="CP021431">
    <property type="protein sequence ID" value="ARU02548.1"/>
    <property type="molecule type" value="Genomic_DNA"/>
</dbReference>
<dbReference type="NCBIfam" id="NF003833">
    <property type="entry name" value="PRK05419.1-5"/>
    <property type="match status" value="1"/>
</dbReference>
<evidence type="ECO:0000313" key="9">
    <source>
        <dbReference type="EMBL" id="ARU02548.1"/>
    </source>
</evidence>
<evidence type="ECO:0000256" key="4">
    <source>
        <dbReference type="ARBA" id="ARBA00022989"/>
    </source>
</evidence>
<comment type="function">
    <text evidence="7">Part of the MsrPQ system that repairs oxidized periplasmic proteins containing methionine sulfoxide residues (Met-O), using respiratory chain electrons. Thus protects these proteins from oxidative-stress damage caused by reactive species of oxygen and chlorine generated by the host defense mechanisms. MsrPQ is essential for the maintenance of envelope integrity under bleach stress, rescuing a wide series of structurally unrelated periplasmic proteins from methionine oxidation. MsrQ provides electrons for reduction to the reductase catalytic subunit MsrP, using the quinone pool of the respiratory chain.</text>
</comment>
<keyword evidence="7" id="KW-0349">Heme</keyword>